<dbReference type="EMBL" id="UINC01059311">
    <property type="protein sequence ID" value="SVB82579.1"/>
    <property type="molecule type" value="Genomic_DNA"/>
</dbReference>
<name>A0A382H5X4_9ZZZZ</name>
<proteinExistence type="predicted"/>
<accession>A0A382H5X4</accession>
<gene>
    <name evidence="1" type="ORF">METZ01_LOCUS235433</name>
</gene>
<organism evidence="1">
    <name type="scientific">marine metagenome</name>
    <dbReference type="NCBI Taxonomy" id="408172"/>
    <lineage>
        <taxon>unclassified sequences</taxon>
        <taxon>metagenomes</taxon>
        <taxon>ecological metagenomes</taxon>
    </lineage>
</organism>
<sequence>MKRLLAIGVFLLMLVCFHVYAETLSGVSLNGLEWTYDGGFC</sequence>
<protein>
    <submittedName>
        <fullName evidence="1">Uncharacterized protein</fullName>
    </submittedName>
</protein>
<evidence type="ECO:0000313" key="1">
    <source>
        <dbReference type="EMBL" id="SVB82579.1"/>
    </source>
</evidence>
<dbReference type="AlphaFoldDB" id="A0A382H5X4"/>
<reference evidence="1" key="1">
    <citation type="submission" date="2018-05" db="EMBL/GenBank/DDBJ databases">
        <authorList>
            <person name="Lanie J.A."/>
            <person name="Ng W.-L."/>
            <person name="Kazmierczak K.M."/>
            <person name="Andrzejewski T.M."/>
            <person name="Davidsen T.M."/>
            <person name="Wayne K.J."/>
            <person name="Tettelin H."/>
            <person name="Glass J.I."/>
            <person name="Rusch D."/>
            <person name="Podicherti R."/>
            <person name="Tsui H.-C.T."/>
            <person name="Winkler M.E."/>
        </authorList>
    </citation>
    <scope>NUCLEOTIDE SEQUENCE</scope>
</reference>